<keyword evidence="4" id="KW-0805">Transcription regulation</keyword>
<dbReference type="SUPFAM" id="SSF57701">
    <property type="entry name" value="Zn2/Cys6 DNA-binding domain"/>
    <property type="match status" value="1"/>
</dbReference>
<comment type="subcellular location">
    <subcellularLocation>
        <location evidence="1">Nucleus</location>
    </subcellularLocation>
</comment>
<evidence type="ECO:0000256" key="4">
    <source>
        <dbReference type="ARBA" id="ARBA00023015"/>
    </source>
</evidence>
<keyword evidence="3" id="KW-0862">Zinc</keyword>
<dbReference type="GO" id="GO:0006351">
    <property type="term" value="P:DNA-templated transcription"/>
    <property type="evidence" value="ECO:0007669"/>
    <property type="project" value="InterPro"/>
</dbReference>
<dbReference type="GO" id="GO:0000981">
    <property type="term" value="F:DNA-binding transcription factor activity, RNA polymerase II-specific"/>
    <property type="evidence" value="ECO:0007669"/>
    <property type="project" value="InterPro"/>
</dbReference>
<dbReference type="GO" id="GO:0008270">
    <property type="term" value="F:zinc ion binding"/>
    <property type="evidence" value="ECO:0007669"/>
    <property type="project" value="InterPro"/>
</dbReference>
<dbReference type="PROSITE" id="PS50048">
    <property type="entry name" value="ZN2_CY6_FUNGAL_2"/>
    <property type="match status" value="1"/>
</dbReference>
<dbReference type="SMART" id="SM00906">
    <property type="entry name" value="Fungal_trans"/>
    <property type="match status" value="1"/>
</dbReference>
<evidence type="ECO:0000256" key="1">
    <source>
        <dbReference type="ARBA" id="ARBA00004123"/>
    </source>
</evidence>
<sequence length="669" mass="75676">MSNTASPTNAARAKASCSRCHRRKKRCDRELPACKNCRSARVKCSLIDDNSQTASYSVAYVRGLERRLQELRSNLVPEPQSSPPVEDCLIDTGNDQPYSDSAVADIMGPNPACEGQGPEDFLDPLPPKDLLIEPRLQESEVHIEPLAAEPSPTFDQELKSVSFSVAAERHLGSTSGLSFAKLTQMVLRRLTPDRADFVFDNPQRSFNSDQLFDFDSSLDFFNSHVFETLSESIPSHPTLFGDILLADTIEPTDAVSGLSLPTNEVYSKRLVDFYFAHSHTLYPILVKSDFMHTLQQVRDNPLDPAAQCPLALFRVWMVFAIGSTAYSSVTLMEESESRIYYSKALEYFERAMALGEMAALEVIMLQISYSFFNQLGPNTWFLVGMAARLAVGIGLHIESTYATWPINIQQHRKRIFFSIYMMDRVVSLALGRPFALHDDDIDVSPFTEASEDDIHADGIRSQSSLTPSIISVPLHILALRTIAGKIAKQVYSNRRALSLTVEEREEILHSLHKELIDWRRNMPFPLPDISDRVPHFSTNWYDFNYYTHVAMLYRPSPLFPVVDERKIKILEEASSMSLRQAFNMHQQQRLAYNWLNLLALFTSTLSLIYAITVQPTDLATALKETRAIDDLDLSIELFDTLAIKFLAAKKIRGMFAEVSRRYKDLRTSL</sequence>
<keyword evidence="8" id="KW-1133">Transmembrane helix</keyword>
<evidence type="ECO:0000256" key="8">
    <source>
        <dbReference type="SAM" id="Phobius"/>
    </source>
</evidence>
<evidence type="ECO:0000256" key="5">
    <source>
        <dbReference type="ARBA" id="ARBA00023125"/>
    </source>
</evidence>
<feature type="transmembrane region" description="Helical" evidence="8">
    <location>
        <begin position="590"/>
        <end position="611"/>
    </location>
</feature>
<evidence type="ECO:0000313" key="10">
    <source>
        <dbReference type="EMBL" id="CEO51184.1"/>
    </source>
</evidence>
<protein>
    <recommendedName>
        <fullName evidence="9">Zn(2)-C6 fungal-type domain-containing protein</fullName>
    </recommendedName>
</protein>
<keyword evidence="8" id="KW-0812">Transmembrane</keyword>
<proteinExistence type="predicted"/>
<organism evidence="10">
    <name type="scientific">Bionectria ochroleuca</name>
    <name type="common">Gliocladium roseum</name>
    <dbReference type="NCBI Taxonomy" id="29856"/>
    <lineage>
        <taxon>Eukaryota</taxon>
        <taxon>Fungi</taxon>
        <taxon>Dikarya</taxon>
        <taxon>Ascomycota</taxon>
        <taxon>Pezizomycotina</taxon>
        <taxon>Sordariomycetes</taxon>
        <taxon>Hypocreomycetidae</taxon>
        <taxon>Hypocreales</taxon>
        <taxon>Bionectriaceae</taxon>
        <taxon>Clonostachys</taxon>
    </lineage>
</organism>
<dbReference type="GO" id="GO:0043565">
    <property type="term" value="F:sequence-specific DNA binding"/>
    <property type="evidence" value="ECO:0007669"/>
    <property type="project" value="TreeGrafter"/>
</dbReference>
<keyword evidence="7" id="KW-0539">Nucleus</keyword>
<feature type="domain" description="Zn(2)-C6 fungal-type" evidence="9">
    <location>
        <begin position="16"/>
        <end position="46"/>
    </location>
</feature>
<keyword evidence="6" id="KW-0804">Transcription</keyword>
<dbReference type="Pfam" id="PF04082">
    <property type="entry name" value="Fungal_trans"/>
    <property type="match status" value="1"/>
</dbReference>
<dbReference type="PROSITE" id="PS00463">
    <property type="entry name" value="ZN2_CY6_FUNGAL_1"/>
    <property type="match status" value="1"/>
</dbReference>
<dbReference type="InterPro" id="IPR052202">
    <property type="entry name" value="Yeast_MetPath_Reg"/>
</dbReference>
<gene>
    <name evidence="10" type="ORF">BN869_000007242_1</name>
</gene>
<keyword evidence="8" id="KW-0472">Membrane</keyword>
<dbReference type="PANTHER" id="PTHR47782">
    <property type="entry name" value="ZN(II)2CYS6 TRANSCRIPTION FACTOR (EUROFUNG)-RELATED"/>
    <property type="match status" value="1"/>
</dbReference>
<evidence type="ECO:0000256" key="7">
    <source>
        <dbReference type="ARBA" id="ARBA00023242"/>
    </source>
</evidence>
<keyword evidence="5" id="KW-0238">DNA-binding</keyword>
<accession>A0A0B7K1X6</accession>
<dbReference type="AlphaFoldDB" id="A0A0B7K1X6"/>
<dbReference type="CDD" id="cd00067">
    <property type="entry name" value="GAL4"/>
    <property type="match status" value="1"/>
</dbReference>
<keyword evidence="2" id="KW-0479">Metal-binding</keyword>
<dbReference type="EMBL" id="CDPU01000022">
    <property type="protein sequence ID" value="CEO51184.1"/>
    <property type="molecule type" value="Genomic_DNA"/>
</dbReference>
<name>A0A0B7K1X6_BIOOC</name>
<dbReference type="GO" id="GO:0005634">
    <property type="term" value="C:nucleus"/>
    <property type="evidence" value="ECO:0007669"/>
    <property type="project" value="UniProtKB-SubCell"/>
</dbReference>
<dbReference type="Pfam" id="PF00172">
    <property type="entry name" value="Zn_clus"/>
    <property type="match status" value="1"/>
</dbReference>
<evidence type="ECO:0000256" key="2">
    <source>
        <dbReference type="ARBA" id="ARBA00022723"/>
    </source>
</evidence>
<evidence type="ECO:0000256" key="3">
    <source>
        <dbReference type="ARBA" id="ARBA00022833"/>
    </source>
</evidence>
<dbReference type="PANTHER" id="PTHR47782:SF12">
    <property type="entry name" value="ZN(II)2CYS6 TRANSCRIPTION FACTOR (EUROFUNG)"/>
    <property type="match status" value="1"/>
</dbReference>
<dbReference type="GO" id="GO:0045944">
    <property type="term" value="P:positive regulation of transcription by RNA polymerase II"/>
    <property type="evidence" value="ECO:0007669"/>
    <property type="project" value="TreeGrafter"/>
</dbReference>
<dbReference type="InterPro" id="IPR007219">
    <property type="entry name" value="XnlR_reg_dom"/>
</dbReference>
<dbReference type="CDD" id="cd12148">
    <property type="entry name" value="fungal_TF_MHR"/>
    <property type="match status" value="1"/>
</dbReference>
<dbReference type="InterPro" id="IPR036864">
    <property type="entry name" value="Zn2-C6_fun-type_DNA-bd_sf"/>
</dbReference>
<reference evidence="10" key="1">
    <citation type="submission" date="2015-01" db="EMBL/GenBank/DDBJ databases">
        <authorList>
            <person name="Durling Mikael"/>
        </authorList>
    </citation>
    <scope>NUCLEOTIDE SEQUENCE</scope>
</reference>
<evidence type="ECO:0000259" key="9">
    <source>
        <dbReference type="PROSITE" id="PS50048"/>
    </source>
</evidence>
<dbReference type="InterPro" id="IPR001138">
    <property type="entry name" value="Zn2Cys6_DnaBD"/>
</dbReference>
<evidence type="ECO:0000256" key="6">
    <source>
        <dbReference type="ARBA" id="ARBA00023163"/>
    </source>
</evidence>
<dbReference type="SMART" id="SM00066">
    <property type="entry name" value="GAL4"/>
    <property type="match status" value="1"/>
</dbReference>
<dbReference type="Gene3D" id="4.10.240.10">
    <property type="entry name" value="Zn(2)-C6 fungal-type DNA-binding domain"/>
    <property type="match status" value="1"/>
</dbReference>